<dbReference type="GO" id="GO:0008933">
    <property type="term" value="F:peptidoglycan lytic transglycosylase activity"/>
    <property type="evidence" value="ECO:0007669"/>
    <property type="project" value="InterPro"/>
</dbReference>
<comment type="caution">
    <text evidence="3">The sequence shown here is derived from an EMBL/GenBank/DDBJ whole genome shotgun (WGS) entry which is preliminary data.</text>
</comment>
<gene>
    <name evidence="3" type="ORF">H0A36_19915</name>
</gene>
<keyword evidence="4" id="KW-1185">Reference proteome</keyword>
<dbReference type="Proteomes" id="UP000569732">
    <property type="component" value="Unassembled WGS sequence"/>
</dbReference>
<evidence type="ECO:0000259" key="2">
    <source>
        <dbReference type="Pfam" id="PF01464"/>
    </source>
</evidence>
<dbReference type="EMBL" id="JACCKB010000039">
    <property type="protein sequence ID" value="NYZ68286.1"/>
    <property type="molecule type" value="Genomic_DNA"/>
</dbReference>
<dbReference type="GO" id="GO:0016020">
    <property type="term" value="C:membrane"/>
    <property type="evidence" value="ECO:0007669"/>
    <property type="project" value="InterPro"/>
</dbReference>
<dbReference type="InterPro" id="IPR023346">
    <property type="entry name" value="Lysozyme-like_dom_sf"/>
</dbReference>
<evidence type="ECO:0000313" key="4">
    <source>
        <dbReference type="Proteomes" id="UP000569732"/>
    </source>
</evidence>
<dbReference type="PANTHER" id="PTHR37423:SF2">
    <property type="entry name" value="MEMBRANE-BOUND LYTIC MUREIN TRANSGLYCOSYLASE C"/>
    <property type="match status" value="1"/>
</dbReference>
<dbReference type="Gene3D" id="1.10.530.10">
    <property type="match status" value="1"/>
</dbReference>
<dbReference type="GO" id="GO:0000270">
    <property type="term" value="P:peptidoglycan metabolic process"/>
    <property type="evidence" value="ECO:0007669"/>
    <property type="project" value="InterPro"/>
</dbReference>
<comment type="similarity">
    <text evidence="1">Belongs to the transglycosylase Slt family.</text>
</comment>
<dbReference type="SUPFAM" id="SSF53955">
    <property type="entry name" value="Lysozyme-like"/>
    <property type="match status" value="1"/>
</dbReference>
<dbReference type="PANTHER" id="PTHR37423">
    <property type="entry name" value="SOLUBLE LYTIC MUREIN TRANSGLYCOSYLASE-RELATED"/>
    <property type="match status" value="1"/>
</dbReference>
<protein>
    <submittedName>
        <fullName evidence="3">Lytic transglycosylase domain-containing protein</fullName>
    </submittedName>
</protein>
<dbReference type="CDD" id="cd00254">
    <property type="entry name" value="LT-like"/>
    <property type="match status" value="1"/>
</dbReference>
<evidence type="ECO:0000256" key="1">
    <source>
        <dbReference type="ARBA" id="ARBA00007734"/>
    </source>
</evidence>
<organism evidence="3 4">
    <name type="scientific">Spartinivicinus marinus</name>
    <dbReference type="NCBI Taxonomy" id="2994442"/>
    <lineage>
        <taxon>Bacteria</taxon>
        <taxon>Pseudomonadati</taxon>
        <taxon>Pseudomonadota</taxon>
        <taxon>Gammaproteobacteria</taxon>
        <taxon>Oceanospirillales</taxon>
        <taxon>Zooshikellaceae</taxon>
        <taxon>Spartinivicinus</taxon>
    </lineage>
</organism>
<accession>A0A853IKR0</accession>
<proteinExistence type="inferred from homology"/>
<feature type="domain" description="Transglycosylase SLT" evidence="2">
    <location>
        <begin position="127"/>
        <end position="227"/>
    </location>
</feature>
<evidence type="ECO:0000313" key="3">
    <source>
        <dbReference type="EMBL" id="NYZ68286.1"/>
    </source>
</evidence>
<name>A0A853IKR0_9GAMM</name>
<dbReference type="PROSITE" id="PS00922">
    <property type="entry name" value="TRANSGLYCOSYLASE"/>
    <property type="match status" value="1"/>
</dbReference>
<dbReference type="Pfam" id="PF01464">
    <property type="entry name" value="SLT"/>
    <property type="match status" value="1"/>
</dbReference>
<dbReference type="AlphaFoldDB" id="A0A853IKR0"/>
<dbReference type="InterPro" id="IPR000189">
    <property type="entry name" value="Transglyc_AS"/>
</dbReference>
<sequence>MDGEIASWEDKEQPGVERNLAIFLTHHYRGKVCRDYYTVIVDHGRQQPKVYGTTCKLPNGQWQAVRWSKSTKAVNSGRKAQRRYQNLKQLGKQLKYKGYAGNYRLPTGLAKASQRAEKKYRLPLRQYIDTAAKRNNLSPVLVHAVVKTESNYNPRAVSRVGAKGLMQLMPATAKEVGVRNPFNAQQNVHGGSRYLKKMLTRPGINGNVALALAAYNAGYGNVRRYGYKVPPYRETKAYVKRIVGLMHSS</sequence>
<dbReference type="InterPro" id="IPR008258">
    <property type="entry name" value="Transglycosylase_SLT_dom_1"/>
</dbReference>
<reference evidence="3 4" key="1">
    <citation type="submission" date="2020-07" db="EMBL/GenBank/DDBJ databases">
        <title>Endozoicomonas sp. nov., isolated from sediment.</title>
        <authorList>
            <person name="Gu T."/>
        </authorList>
    </citation>
    <scope>NUCLEOTIDE SEQUENCE [LARGE SCALE GENOMIC DNA]</scope>
    <source>
        <strain evidence="3 4">SM1973</strain>
    </source>
</reference>